<accession>A0A438FGK5</accession>
<sequence length="73" mass="8144">MASLRDAILGLGQWIDGHQVPPVQIHGTTPHDSSTPPPPLDLPYSQTTQSHLHHHPQFSQPHKQRGLCLTWSK</sequence>
<dbReference type="Proteomes" id="UP000288805">
    <property type="component" value="Unassembled WGS sequence"/>
</dbReference>
<name>A0A438FGK5_VITVI</name>
<evidence type="ECO:0000256" key="1">
    <source>
        <dbReference type="SAM" id="MobiDB-lite"/>
    </source>
</evidence>
<reference evidence="2 3" key="1">
    <citation type="journal article" date="2018" name="PLoS Genet.">
        <title>Population sequencing reveals clonal diversity and ancestral inbreeding in the grapevine cultivar Chardonnay.</title>
        <authorList>
            <person name="Roach M.J."/>
            <person name="Johnson D.L."/>
            <person name="Bohlmann J."/>
            <person name="van Vuuren H.J."/>
            <person name="Jones S.J."/>
            <person name="Pretorius I.S."/>
            <person name="Schmidt S.A."/>
            <person name="Borneman A.R."/>
        </authorList>
    </citation>
    <scope>NUCLEOTIDE SEQUENCE [LARGE SCALE GENOMIC DNA]</scope>
    <source>
        <strain evidence="3">cv. Chardonnay</strain>
        <tissue evidence="2">Leaf</tissue>
    </source>
</reference>
<feature type="region of interest" description="Disordered" evidence="1">
    <location>
        <begin position="19"/>
        <end position="73"/>
    </location>
</feature>
<protein>
    <submittedName>
        <fullName evidence="2">Uncharacterized protein</fullName>
    </submittedName>
</protein>
<organism evidence="2 3">
    <name type="scientific">Vitis vinifera</name>
    <name type="common">Grape</name>
    <dbReference type="NCBI Taxonomy" id="29760"/>
    <lineage>
        <taxon>Eukaryota</taxon>
        <taxon>Viridiplantae</taxon>
        <taxon>Streptophyta</taxon>
        <taxon>Embryophyta</taxon>
        <taxon>Tracheophyta</taxon>
        <taxon>Spermatophyta</taxon>
        <taxon>Magnoliopsida</taxon>
        <taxon>eudicotyledons</taxon>
        <taxon>Gunneridae</taxon>
        <taxon>Pentapetalae</taxon>
        <taxon>rosids</taxon>
        <taxon>Vitales</taxon>
        <taxon>Vitaceae</taxon>
        <taxon>Viteae</taxon>
        <taxon>Vitis</taxon>
    </lineage>
</organism>
<gene>
    <name evidence="2" type="ORF">CK203_104559</name>
</gene>
<comment type="caution">
    <text evidence="2">The sequence shown here is derived from an EMBL/GenBank/DDBJ whole genome shotgun (WGS) entry which is preliminary data.</text>
</comment>
<dbReference type="AlphaFoldDB" id="A0A438FGK5"/>
<proteinExistence type="predicted"/>
<evidence type="ECO:0000313" key="3">
    <source>
        <dbReference type="Proteomes" id="UP000288805"/>
    </source>
</evidence>
<evidence type="ECO:0000313" key="2">
    <source>
        <dbReference type="EMBL" id="RVW59107.1"/>
    </source>
</evidence>
<dbReference type="EMBL" id="QGNW01000907">
    <property type="protein sequence ID" value="RVW59107.1"/>
    <property type="molecule type" value="Genomic_DNA"/>
</dbReference>